<reference evidence="4" key="1">
    <citation type="submission" date="2018-05" db="EMBL/GenBank/DDBJ databases">
        <authorList>
            <person name="Lanie J.A."/>
            <person name="Ng W.-L."/>
            <person name="Kazmierczak K.M."/>
            <person name="Andrzejewski T.M."/>
            <person name="Davidsen T.M."/>
            <person name="Wayne K.J."/>
            <person name="Tettelin H."/>
            <person name="Glass J.I."/>
            <person name="Rusch D."/>
            <person name="Podicherti R."/>
            <person name="Tsui H.-C.T."/>
            <person name="Winkler M.E."/>
        </authorList>
    </citation>
    <scope>NUCLEOTIDE SEQUENCE</scope>
</reference>
<evidence type="ECO:0000256" key="2">
    <source>
        <dbReference type="ARBA" id="ARBA00022737"/>
    </source>
</evidence>
<proteinExistence type="predicted"/>
<dbReference type="Gene3D" id="2.130.10.130">
    <property type="entry name" value="Integrin alpha, N-terminal"/>
    <property type="match status" value="2"/>
</dbReference>
<dbReference type="InterPro" id="IPR013519">
    <property type="entry name" value="Int_alpha_beta-p"/>
</dbReference>
<dbReference type="PANTHER" id="PTHR36220:SF1">
    <property type="entry name" value="GAMMA TUBULIN COMPLEX COMPONENT C-TERMINAL DOMAIN-CONTAINING PROTEIN"/>
    <property type="match status" value="1"/>
</dbReference>
<keyword evidence="1" id="KW-0732">Signal</keyword>
<dbReference type="EMBL" id="UINC01019491">
    <property type="protein sequence ID" value="SVA82549.1"/>
    <property type="molecule type" value="Genomic_DNA"/>
</dbReference>
<keyword evidence="3" id="KW-0325">Glycoprotein</keyword>
<dbReference type="InterPro" id="IPR028994">
    <property type="entry name" value="Integrin_alpha_N"/>
</dbReference>
<dbReference type="SUPFAM" id="SSF69318">
    <property type="entry name" value="Integrin alpha N-terminal domain"/>
    <property type="match status" value="1"/>
</dbReference>
<gene>
    <name evidence="4" type="ORF">METZ01_LOCUS135403</name>
</gene>
<feature type="non-terminal residue" evidence="4">
    <location>
        <position position="1034"/>
    </location>
</feature>
<dbReference type="PANTHER" id="PTHR36220">
    <property type="entry name" value="UNNAMED PRODUCT"/>
    <property type="match status" value="1"/>
</dbReference>
<dbReference type="Pfam" id="PF14312">
    <property type="entry name" value="FG-GAP_2"/>
    <property type="match status" value="6"/>
</dbReference>
<evidence type="ECO:0000256" key="3">
    <source>
        <dbReference type="ARBA" id="ARBA00023180"/>
    </source>
</evidence>
<protein>
    <recommendedName>
        <fullName evidence="5">Bacterial Ig-like domain-containing protein</fullName>
    </recommendedName>
</protein>
<evidence type="ECO:0000256" key="1">
    <source>
        <dbReference type="ARBA" id="ARBA00022729"/>
    </source>
</evidence>
<dbReference type="AlphaFoldDB" id="A0A381Z031"/>
<dbReference type="InterPro" id="IPR013517">
    <property type="entry name" value="FG-GAP"/>
</dbReference>
<name>A0A381Z031_9ZZZZ</name>
<sequence length="1034" mass="108179">MSSSIKSRLLPALVAALNGIALAQFPEDKIVASDAAANNAFGQSVAISGDYAIVGTPNDDDGGSYSGSAYIFKRNGNEWEQLNKIVASDPNNNDQFGYSVAIDGDYAVVGAHTKNDVDGQQSYGAAYVFHRGADGNWTQQQRLIAENTETITYLRFGVSVDIDGDYVVVGANNPWSGGSSTNFFNGAAYVYVRNNTTWTQQQRLVHPDPKLTTENAGGSSDYFGESVSISGNYIIVGTRNDNGEANSAGAAYIFTRSNTSWSSPEQIVASDAAAGDSFGNSVAIDGEYAIVGSYGDDDGGSNSGSAYIFKRDGTSWPHQDKIVASDAAASDQFGNSVAIDGDHAIVGAYGNDDGGSYSGSAYVYEIDLPVIISTSIANDNSTVTVTFCEAVYSTNGGSGALDVSDFALSISGGWATLTSATPTSISASGNAYTLGINFSGTPNGNEVLTVLPIANAIYNANGNAGSQYTSSSSSPNSVNLNQKVLTQVTSLAYGIGSLKDNSLVKVDDDTYALASNNQFKTFTISADGNSITEVSNLPHNGVMNSLVKVDDDTYALAYTGAGNDGYIKTFTISADGTTIQNVETLEHETGFSRHHSLVKGVGDTYVLGYEGQGEKSGWGIIVKTFTISADGGTITEVSILEDGLGSTNGEYGGKNQLSMVKVNDNTYALARLGSILTFAIPPDGSSIHLLSSSNIAGSTTTTGNSFVQVDDDTYALAYYKSSSSKYYSWITTLNISADGKTISKVADLKHYEGTNSSQIAHHSLVKLNSKTFLLAFSGDGDDGYFKQFEISADGATIIEIGSMEHDTENGVFNSMAVVDTNTAVLAYRGSDNGHIKTFTTYSQDDQAPVISITRILSDNSSADVHFTEEVYNTNGGSGDLEVSDFTLSMTGGTATLSATTPTSITQIDENTWRLGLNISGASTASGEEVLTVAPVSNAIYDAAGNAASASVSDSKKLTDKIAATITNVSLEDETGNHILIVTFSDSVYSTSINLGELEASDFSLSIAGGTATSIAATKIYAAASNIQRIRTQIS</sequence>
<organism evidence="4">
    <name type="scientific">marine metagenome</name>
    <dbReference type="NCBI Taxonomy" id="408172"/>
    <lineage>
        <taxon>unclassified sequences</taxon>
        <taxon>metagenomes</taxon>
        <taxon>ecological metagenomes</taxon>
    </lineage>
</organism>
<keyword evidence="2" id="KW-0677">Repeat</keyword>
<evidence type="ECO:0000313" key="4">
    <source>
        <dbReference type="EMBL" id="SVA82549.1"/>
    </source>
</evidence>
<accession>A0A381Z031</accession>
<dbReference type="SMART" id="SM00191">
    <property type="entry name" value="Int_alpha"/>
    <property type="match status" value="5"/>
</dbReference>
<evidence type="ECO:0008006" key="5">
    <source>
        <dbReference type="Google" id="ProtNLM"/>
    </source>
</evidence>